<name>A0A4Q4MVT2_9PLEO</name>
<proteinExistence type="predicted"/>
<protein>
    <submittedName>
        <fullName evidence="3">Uncharacterized protein</fullName>
    </submittedName>
</protein>
<dbReference type="AlphaFoldDB" id="A0A4Q4MVT2"/>
<organism evidence="3 4">
    <name type="scientific">Alternaria tenuissima</name>
    <dbReference type="NCBI Taxonomy" id="119927"/>
    <lineage>
        <taxon>Eukaryota</taxon>
        <taxon>Fungi</taxon>
        <taxon>Dikarya</taxon>
        <taxon>Ascomycota</taxon>
        <taxon>Pezizomycotina</taxon>
        <taxon>Dothideomycetes</taxon>
        <taxon>Pleosporomycetidae</taxon>
        <taxon>Pleosporales</taxon>
        <taxon>Pleosporineae</taxon>
        <taxon>Pleosporaceae</taxon>
        <taxon>Alternaria</taxon>
        <taxon>Alternaria sect. Alternaria</taxon>
        <taxon>Alternaria alternata complex</taxon>
    </lineage>
</organism>
<dbReference type="EMBL" id="PDXA01000002">
    <property type="protein sequence ID" value="RYN60997.1"/>
    <property type="molecule type" value="Genomic_DNA"/>
</dbReference>
<feature type="compositionally biased region" description="Polar residues" evidence="1">
    <location>
        <begin position="468"/>
        <end position="482"/>
    </location>
</feature>
<feature type="region of interest" description="Disordered" evidence="1">
    <location>
        <begin position="457"/>
        <end position="482"/>
    </location>
</feature>
<keyword evidence="2" id="KW-1133">Transmembrane helix</keyword>
<feature type="transmembrane region" description="Helical" evidence="2">
    <location>
        <begin position="24"/>
        <end position="48"/>
    </location>
</feature>
<evidence type="ECO:0000313" key="4">
    <source>
        <dbReference type="Proteomes" id="UP000292402"/>
    </source>
</evidence>
<evidence type="ECO:0000256" key="2">
    <source>
        <dbReference type="SAM" id="Phobius"/>
    </source>
</evidence>
<reference evidence="4" key="1">
    <citation type="journal article" date="2019" name="bioRxiv">
        <title>Genomics, evolutionary history and diagnostics of the Alternaria alternata species group including apple and Asian pear pathotypes.</title>
        <authorList>
            <person name="Armitage A.D."/>
            <person name="Cockerton H.M."/>
            <person name="Sreenivasaprasad S."/>
            <person name="Woodhall J.W."/>
            <person name="Lane C.R."/>
            <person name="Harrison R.J."/>
            <person name="Clarkson J.P."/>
        </authorList>
    </citation>
    <scope>NUCLEOTIDE SEQUENCE [LARGE SCALE GENOMIC DNA]</scope>
    <source>
        <strain evidence="4">FERA 1082</strain>
    </source>
</reference>
<keyword evidence="2" id="KW-0472">Membrane</keyword>
<keyword evidence="2" id="KW-0812">Transmembrane</keyword>
<evidence type="ECO:0000313" key="3">
    <source>
        <dbReference type="EMBL" id="RYN60997.1"/>
    </source>
</evidence>
<evidence type="ECO:0000256" key="1">
    <source>
        <dbReference type="SAM" id="MobiDB-lite"/>
    </source>
</evidence>
<dbReference type="Proteomes" id="UP000292402">
    <property type="component" value="Unassembled WGS sequence"/>
</dbReference>
<comment type="caution">
    <text evidence="3">The sequence shown here is derived from an EMBL/GenBank/DDBJ whole genome shotgun (WGS) entry which is preliminary data.</text>
</comment>
<gene>
    <name evidence="3" type="ORF">AA0114_g999</name>
</gene>
<accession>A0A4Q4MVT2</accession>
<sequence length="605" mass="65825">MVVLPNIFYAPNALRPRTATGNSLGGGAIAGIVLGSLCGLLVLLVIFWTCRLGNSAFTKAKSFSTSAVDKAEKGHACAKDLYSAGRDRHFQSSKVQDKAHYKEHNPEHQRGLDYLYPVAPHSIDVRLPHSEHRTTPAVPCSIRTPPTISAVPSTCNLSYPPPLPHSLSSADTKPIVLDTKRVLGIDDASYLDEIPFHGRKDSNLTVAPACVASSSKKSIPQSGDSSAGRRILNKLSSLSSESDVPGEIDTTYMGTEIKYRRISELSGSETVPSPKESTTGYYNADLNSIFPISEVSPESVPTDLYLRPFSPQAAIDRFQMTDFQHEFTYLGNTSDEYTVNTPTIPANTSLKIDSTNTVDPWKVEYQPNPVIFPHLSASVDNMQYQDKEEDTLLTTSLTSPPRLGSMIKVCGASFDSFESPSPMRAPSTIPELEVTPSQIQRINTEFSEISVPTLKSSTSDLSVDDASPVTTTSEVPPRYESQSPYLSELGTVEVINFAATISSKWSPDDSDTSFTVLSSPRSLTIANSNAMTLSSQASSRTSPVSNLSALKTTTSSSKLTEVDTDPVYPCSICHLKFRTPGLRRYVAFNHKRDSVLKHLCLPKLL</sequence>